<dbReference type="AlphaFoldDB" id="A0A5B1CD93"/>
<evidence type="ECO:0000313" key="2">
    <source>
        <dbReference type="Proteomes" id="UP000322699"/>
    </source>
</evidence>
<evidence type="ECO:0000313" key="1">
    <source>
        <dbReference type="EMBL" id="KAA1257383.1"/>
    </source>
</evidence>
<gene>
    <name evidence="1" type="ORF">LF1_52320</name>
</gene>
<keyword evidence="2" id="KW-1185">Reference proteome</keyword>
<dbReference type="EMBL" id="VRLW01000002">
    <property type="protein sequence ID" value="KAA1257383.1"/>
    <property type="molecule type" value="Genomic_DNA"/>
</dbReference>
<accession>A0A5B1CD93</accession>
<organism evidence="1 2">
    <name type="scientific">Rubripirellula obstinata</name>
    <dbReference type="NCBI Taxonomy" id="406547"/>
    <lineage>
        <taxon>Bacteria</taxon>
        <taxon>Pseudomonadati</taxon>
        <taxon>Planctomycetota</taxon>
        <taxon>Planctomycetia</taxon>
        <taxon>Pirellulales</taxon>
        <taxon>Pirellulaceae</taxon>
        <taxon>Rubripirellula</taxon>
    </lineage>
</organism>
<proteinExistence type="predicted"/>
<comment type="caution">
    <text evidence="1">The sequence shown here is derived from an EMBL/GenBank/DDBJ whole genome shotgun (WGS) entry which is preliminary data.</text>
</comment>
<reference evidence="1 2" key="1">
    <citation type="submission" date="2019-08" db="EMBL/GenBank/DDBJ databases">
        <title>Deep-cultivation of Planctomycetes and their phenomic and genomic characterization uncovers novel biology.</title>
        <authorList>
            <person name="Wiegand S."/>
            <person name="Jogler M."/>
            <person name="Boedeker C."/>
            <person name="Pinto D."/>
            <person name="Vollmers J."/>
            <person name="Rivas-Marin E."/>
            <person name="Kohn T."/>
            <person name="Peeters S.H."/>
            <person name="Heuer A."/>
            <person name="Rast P."/>
            <person name="Oberbeckmann S."/>
            <person name="Bunk B."/>
            <person name="Jeske O."/>
            <person name="Meyerdierks A."/>
            <person name="Storesund J.E."/>
            <person name="Kallscheuer N."/>
            <person name="Luecker S."/>
            <person name="Lage O.M."/>
            <person name="Pohl T."/>
            <person name="Merkel B.J."/>
            <person name="Hornburger P."/>
            <person name="Mueller R.-W."/>
            <person name="Bruemmer F."/>
            <person name="Labrenz M."/>
            <person name="Spormann A.M."/>
            <person name="Op Den Camp H."/>
            <person name="Overmann J."/>
            <person name="Amann R."/>
            <person name="Jetten M.S.M."/>
            <person name="Mascher T."/>
            <person name="Medema M.H."/>
            <person name="Devos D.P."/>
            <person name="Kaster A.-K."/>
            <person name="Ovreas L."/>
            <person name="Rohde M."/>
            <person name="Galperin M.Y."/>
            <person name="Jogler C."/>
        </authorList>
    </citation>
    <scope>NUCLEOTIDE SEQUENCE [LARGE SCALE GENOMIC DNA]</scope>
    <source>
        <strain evidence="1 2">LF1</strain>
    </source>
</reference>
<protein>
    <submittedName>
        <fullName evidence="1">Uncharacterized protein</fullName>
    </submittedName>
</protein>
<dbReference type="Proteomes" id="UP000322699">
    <property type="component" value="Unassembled WGS sequence"/>
</dbReference>
<sequence length="34" mass="3749">MTANTALPQRSINIEMPTALRGTTNAWLSMLNQC</sequence>
<name>A0A5B1CD93_9BACT</name>